<dbReference type="EMBL" id="JAJEQR010000001">
    <property type="protein sequence ID" value="MCC2229462.1"/>
    <property type="molecule type" value="Genomic_DNA"/>
</dbReference>
<feature type="domain" description="PLD phosphodiesterase" evidence="14">
    <location>
        <begin position="260"/>
        <end position="287"/>
    </location>
</feature>
<proteinExistence type="predicted"/>
<name>A0AAE3JE40_9FIRM</name>
<keyword evidence="5 13" id="KW-0812">Transmembrane</keyword>
<reference evidence="15" key="1">
    <citation type="submission" date="2021-10" db="EMBL/GenBank/DDBJ databases">
        <title>Anaerobic single-cell dispensing facilitates the cultivation of human gut bacteria.</title>
        <authorList>
            <person name="Afrizal A."/>
        </authorList>
    </citation>
    <scope>NUCLEOTIDE SEQUENCE</scope>
    <source>
        <strain evidence="15">CLA-AA-H215</strain>
    </source>
</reference>
<protein>
    <recommendedName>
        <fullName evidence="12">Cardiolipin synthase</fullName>
        <ecNumber evidence="12">2.7.8.-</ecNumber>
    </recommendedName>
</protein>
<evidence type="ECO:0000256" key="13">
    <source>
        <dbReference type="SAM" id="Phobius"/>
    </source>
</evidence>
<evidence type="ECO:0000256" key="1">
    <source>
        <dbReference type="ARBA" id="ARBA00004651"/>
    </source>
</evidence>
<evidence type="ECO:0000313" key="16">
    <source>
        <dbReference type="Proteomes" id="UP001198182"/>
    </source>
</evidence>
<evidence type="ECO:0000256" key="3">
    <source>
        <dbReference type="ARBA" id="ARBA00022516"/>
    </source>
</evidence>
<keyword evidence="16" id="KW-1185">Reference proteome</keyword>
<organism evidence="15 16">
    <name type="scientific">Hominifimenecus microfluidus</name>
    <dbReference type="NCBI Taxonomy" id="2885348"/>
    <lineage>
        <taxon>Bacteria</taxon>
        <taxon>Bacillati</taxon>
        <taxon>Bacillota</taxon>
        <taxon>Clostridia</taxon>
        <taxon>Lachnospirales</taxon>
        <taxon>Lachnospiraceae</taxon>
        <taxon>Hominifimenecus</taxon>
    </lineage>
</organism>
<evidence type="ECO:0000256" key="4">
    <source>
        <dbReference type="ARBA" id="ARBA00022679"/>
    </source>
</evidence>
<dbReference type="CDD" id="cd09160">
    <property type="entry name" value="PLDc_SMU_988_like_2"/>
    <property type="match status" value="1"/>
</dbReference>
<feature type="transmembrane region" description="Helical" evidence="13">
    <location>
        <begin position="55"/>
        <end position="72"/>
    </location>
</feature>
<keyword evidence="11" id="KW-1208">Phospholipid metabolism</keyword>
<dbReference type="InterPro" id="IPR025202">
    <property type="entry name" value="PLD-like_dom"/>
</dbReference>
<dbReference type="CDD" id="cd09154">
    <property type="entry name" value="PLDc_SMU_988_like_1"/>
    <property type="match status" value="1"/>
</dbReference>
<dbReference type="Pfam" id="PF13091">
    <property type="entry name" value="PLDc_2"/>
    <property type="match status" value="2"/>
</dbReference>
<dbReference type="Proteomes" id="UP001198182">
    <property type="component" value="Unassembled WGS sequence"/>
</dbReference>
<evidence type="ECO:0000313" key="15">
    <source>
        <dbReference type="EMBL" id="MCC2229462.1"/>
    </source>
</evidence>
<evidence type="ECO:0000256" key="10">
    <source>
        <dbReference type="ARBA" id="ARBA00023209"/>
    </source>
</evidence>
<dbReference type="InterPro" id="IPR001736">
    <property type="entry name" value="PLipase_D/transphosphatidylase"/>
</dbReference>
<dbReference type="PANTHER" id="PTHR21248:SF22">
    <property type="entry name" value="PHOSPHOLIPASE D"/>
    <property type="match status" value="1"/>
</dbReference>
<evidence type="ECO:0000256" key="9">
    <source>
        <dbReference type="ARBA" id="ARBA00023136"/>
    </source>
</evidence>
<keyword evidence="3" id="KW-0444">Lipid biosynthesis</keyword>
<dbReference type="Gene3D" id="3.30.870.10">
    <property type="entry name" value="Endonuclease Chain A"/>
    <property type="match status" value="2"/>
</dbReference>
<evidence type="ECO:0000256" key="5">
    <source>
        <dbReference type="ARBA" id="ARBA00022692"/>
    </source>
</evidence>
<feature type="domain" description="PLD phosphodiesterase" evidence="14">
    <location>
        <begin position="439"/>
        <end position="466"/>
    </location>
</feature>
<dbReference type="PANTHER" id="PTHR21248">
    <property type="entry name" value="CARDIOLIPIN SYNTHASE"/>
    <property type="match status" value="1"/>
</dbReference>
<dbReference type="InterPro" id="IPR022924">
    <property type="entry name" value="Cardiolipin_synthase"/>
</dbReference>
<dbReference type="GO" id="GO:0032049">
    <property type="term" value="P:cardiolipin biosynthetic process"/>
    <property type="evidence" value="ECO:0007669"/>
    <property type="project" value="UniProtKB-UniRule"/>
</dbReference>
<dbReference type="GO" id="GO:0008808">
    <property type="term" value="F:cardiolipin synthase activity"/>
    <property type="evidence" value="ECO:0007669"/>
    <property type="project" value="UniProtKB-UniRule"/>
</dbReference>
<dbReference type="SMART" id="SM00155">
    <property type="entry name" value="PLDc"/>
    <property type="match status" value="2"/>
</dbReference>
<keyword evidence="6" id="KW-0677">Repeat</keyword>
<dbReference type="GO" id="GO:0005886">
    <property type="term" value="C:plasma membrane"/>
    <property type="evidence" value="ECO:0007669"/>
    <property type="project" value="UniProtKB-SubCell"/>
</dbReference>
<evidence type="ECO:0000256" key="11">
    <source>
        <dbReference type="ARBA" id="ARBA00023264"/>
    </source>
</evidence>
<dbReference type="EC" id="2.7.8.-" evidence="12"/>
<keyword evidence="4" id="KW-0808">Transferase</keyword>
<comment type="caution">
    <text evidence="15">The sequence shown here is derived from an EMBL/GenBank/DDBJ whole genome shotgun (WGS) entry which is preliminary data.</text>
</comment>
<keyword evidence="7 13" id="KW-1133">Transmembrane helix</keyword>
<feature type="transmembrane region" description="Helical" evidence="13">
    <location>
        <begin position="29"/>
        <end position="49"/>
    </location>
</feature>
<feature type="transmembrane region" description="Helical" evidence="13">
    <location>
        <begin position="84"/>
        <end position="102"/>
    </location>
</feature>
<evidence type="ECO:0000256" key="8">
    <source>
        <dbReference type="ARBA" id="ARBA00023098"/>
    </source>
</evidence>
<comment type="subcellular location">
    <subcellularLocation>
        <location evidence="1">Cell membrane</location>
        <topology evidence="1">Multi-pass membrane protein</topology>
    </subcellularLocation>
</comment>
<keyword evidence="2" id="KW-1003">Cell membrane</keyword>
<evidence type="ECO:0000256" key="6">
    <source>
        <dbReference type="ARBA" id="ARBA00022737"/>
    </source>
</evidence>
<dbReference type="PROSITE" id="PS50035">
    <property type="entry name" value="PLD"/>
    <property type="match status" value="2"/>
</dbReference>
<accession>A0AAE3JE40</accession>
<dbReference type="NCBIfam" id="TIGR04265">
    <property type="entry name" value="bac_cardiolipin"/>
    <property type="match status" value="1"/>
</dbReference>
<dbReference type="RefSeq" id="WP_308452299.1">
    <property type="nucleotide sequence ID" value="NZ_JAJEQR010000001.1"/>
</dbReference>
<gene>
    <name evidence="15" type="primary">cls</name>
    <name evidence="15" type="ORF">LKD81_00415</name>
</gene>
<dbReference type="Pfam" id="PF13396">
    <property type="entry name" value="PLDc_N"/>
    <property type="match status" value="1"/>
</dbReference>
<keyword evidence="8" id="KW-0443">Lipid metabolism</keyword>
<evidence type="ECO:0000256" key="12">
    <source>
        <dbReference type="NCBIfam" id="TIGR04265"/>
    </source>
</evidence>
<dbReference type="AlphaFoldDB" id="A0AAE3JE40"/>
<dbReference type="SUPFAM" id="SSF56024">
    <property type="entry name" value="Phospholipase D/nuclease"/>
    <property type="match status" value="2"/>
</dbReference>
<evidence type="ECO:0000256" key="7">
    <source>
        <dbReference type="ARBA" id="ARBA00022989"/>
    </source>
</evidence>
<evidence type="ECO:0000259" key="14">
    <source>
        <dbReference type="PROSITE" id="PS50035"/>
    </source>
</evidence>
<sequence length="526" mass="60600">MKNYMSEKIQSGKQAGKNGLQHVIYGRTLIVLILVLLQIAGLVAISQLLQGRSMLVYYGFVAIGFVLAMHIINRDMDPYMKIAWIVPILAVPVLGIVCYFFIQSQTGARRTNKRLREVIQETSPYLEQDPDVMRSLQEDDPGVYNLAHYIECYGGYPAYRNTSVTYFPLGEDKFREMLIQLEKARKFIFLEYFIVHDGEMLDAILDILKRKVKQGVEVRFMYDGMCSLAHLPYDYPKELIACGIQCKVFSPIVPVLSTIQNNRDHRKILVIDGHTAFTGGVNIADEYINRKQRFGHWKDTAVMIKGDAVKNFTMMFLQMWNIRGLAPESYTRYIQPEGRISQPADGYVIPYGDSPLDHEKVGEMVYMDIINQAKKYVHICTPYLILDDEMETALRYAAKRGVDVRIILPHIPDKKYAFLLAKNHYEALISSGVKIYEYLPGFVHAKVFVSDNCKCTVGTINLDYRSLYLHFECGVFVYKNSVVYDVERDFQDTLGRCRRVTMRDCRNYPGYKKLLGHMLRIFAPLM</sequence>
<keyword evidence="10" id="KW-0594">Phospholipid biosynthesis</keyword>
<dbReference type="InterPro" id="IPR027379">
    <property type="entry name" value="CLS_N"/>
</dbReference>
<evidence type="ECO:0000256" key="2">
    <source>
        <dbReference type="ARBA" id="ARBA00022475"/>
    </source>
</evidence>
<keyword evidence="9 13" id="KW-0472">Membrane</keyword>